<evidence type="ECO:0000256" key="4">
    <source>
        <dbReference type="ARBA" id="ARBA00022432"/>
    </source>
</evidence>
<dbReference type="PANTHER" id="PTHR30182:SF1">
    <property type="entry name" value="L-SERINE DEHYDRATASE 1"/>
    <property type="match status" value="1"/>
</dbReference>
<comment type="pathway">
    <text evidence="2">Carbohydrate biosynthesis; gluconeogenesis.</text>
</comment>
<dbReference type="InterPro" id="IPR002912">
    <property type="entry name" value="ACT_dom"/>
</dbReference>
<gene>
    <name evidence="15" type="primary">sdaAA</name>
    <name evidence="14" type="ORF">GMI68_04635</name>
    <name evidence="15" type="ORF">J7S26_06010</name>
</gene>
<dbReference type="PANTHER" id="PTHR30182">
    <property type="entry name" value="L-SERINE DEHYDRATASE"/>
    <property type="match status" value="1"/>
</dbReference>
<dbReference type="InterPro" id="IPR029009">
    <property type="entry name" value="ASB_dom_sf"/>
</dbReference>
<dbReference type="Proteomes" id="UP000636394">
    <property type="component" value="Unassembled WGS sequence"/>
</dbReference>
<reference evidence="14 16" key="1">
    <citation type="submission" date="2019-11" db="EMBL/GenBank/DDBJ databases">
        <title>Eggerthellaceae novel genus isolated from the rectal contents of marmort.</title>
        <authorList>
            <person name="Zhang G."/>
        </authorList>
    </citation>
    <scope>NUCLEOTIDE SEQUENCE [LARGE SCALE GENOMIC DNA]</scope>
    <source>
        <strain evidence="14">Zg-886</strain>
        <strain evidence="16">zg-886</strain>
    </source>
</reference>
<dbReference type="InterPro" id="IPR005130">
    <property type="entry name" value="Ser_deHydtase-like_asu"/>
</dbReference>
<comment type="cofactor">
    <cofactor evidence="1 11">
        <name>[4Fe-4S] cluster</name>
        <dbReference type="ChEBI" id="CHEBI:49883"/>
    </cofactor>
</comment>
<dbReference type="SUPFAM" id="SSF143548">
    <property type="entry name" value="Serine metabolism enzymes domain"/>
    <property type="match status" value="1"/>
</dbReference>
<dbReference type="AlphaFoldDB" id="A0A9E6MP91"/>
<keyword evidence="4 11" id="KW-0312">Gluconeogenesis</keyword>
<sequence length="555" mass="57954">MKALGIRDIIGPVMIGPSSSHTAGALRIALMTRHMLATRPVEVTFTLYGSFAHTYRGHGTDRALVGGILGFPPDDDRIPDSFSAAQEAGLAYAFVPDPDTHTDHPNTVDVRVVDSNGDVIEVRGESIGGGAAQIVRLNGIDVLLTGEYCSLVVKQRDVRGVLSHIARCMADFGVNIATARLFREARGEVAYTVMESDDRIPPEIIGAIEANPSIYDARIIQNDRSENTAPPMTQEEAHRRGYEPTGFGADLAEEQAADLFEAIDFKSGAEMQDYCERNGLALSDAICRRERCLLASQGFAVDDTRHYLDHVIEVMRESVREPIENPKRSMGGLIGGEAAKLNAYANSAKTLVGPTLADATTFSIAVLETNAAMGRIAAAPTAGSSGVIPGVLLSLQKNHGFTDEELNKALANAAAIGMLITRNATVAGAEGGCQAEIGAASAMAASAAVQLMGGTPKQCLDAAATAIAGLLGLVCDPIGGLVEAPCQKRNATGAANALVAAQITLAGNEALVDFDETVGAMCAVGRALPAELRETALGGMAATPRACALFPRACG</sequence>
<dbReference type="Proteomes" id="UP000671910">
    <property type="component" value="Chromosome"/>
</dbReference>
<dbReference type="RefSeq" id="WP_166339182.1">
    <property type="nucleotide sequence ID" value="NZ_CP072829.1"/>
</dbReference>
<dbReference type="InterPro" id="IPR004643">
    <property type="entry name" value="Fe-S_L-Ser_bsu"/>
</dbReference>
<name>A0A9E6MP91_9ACTN</name>
<evidence type="ECO:0000256" key="11">
    <source>
        <dbReference type="RuleBase" id="RU366059"/>
    </source>
</evidence>
<organism evidence="15 17">
    <name type="scientific">Xiamenia xianingshaonis</name>
    <dbReference type="NCBI Taxonomy" id="2682776"/>
    <lineage>
        <taxon>Bacteria</taxon>
        <taxon>Bacillati</taxon>
        <taxon>Actinomycetota</taxon>
        <taxon>Coriobacteriia</taxon>
        <taxon>Eggerthellales</taxon>
        <taxon>Eggerthellaceae</taxon>
        <taxon>Xiamenia</taxon>
    </lineage>
</organism>
<dbReference type="InterPro" id="IPR051318">
    <property type="entry name" value="Fe-S_L-Ser"/>
</dbReference>
<dbReference type="GO" id="GO:0046872">
    <property type="term" value="F:metal ion binding"/>
    <property type="evidence" value="ECO:0007669"/>
    <property type="project" value="UniProtKB-KW"/>
</dbReference>
<comment type="similarity">
    <text evidence="3 11">Belongs to the iron-sulfur dependent L-serine dehydratase family.</text>
</comment>
<evidence type="ECO:0000256" key="1">
    <source>
        <dbReference type="ARBA" id="ARBA00001966"/>
    </source>
</evidence>
<feature type="domain" description="ACT" evidence="13">
    <location>
        <begin position="150"/>
        <end position="222"/>
    </location>
</feature>
<dbReference type="InterPro" id="IPR005131">
    <property type="entry name" value="Ser_deHydtase_bsu"/>
</dbReference>
<keyword evidence="5 11" id="KW-0004">4Fe-4S</keyword>
<evidence type="ECO:0000256" key="5">
    <source>
        <dbReference type="ARBA" id="ARBA00022485"/>
    </source>
</evidence>
<evidence type="ECO:0000256" key="8">
    <source>
        <dbReference type="ARBA" id="ARBA00023014"/>
    </source>
</evidence>
<proteinExistence type="inferred from homology"/>
<protein>
    <recommendedName>
        <fullName evidence="11">L-serine dehydratase</fullName>
        <ecNumber evidence="11">4.3.1.17</ecNumber>
    </recommendedName>
</protein>
<dbReference type="Pfam" id="PF03313">
    <property type="entry name" value="SDH_alpha"/>
    <property type="match status" value="1"/>
</dbReference>
<dbReference type="EMBL" id="CP072829">
    <property type="protein sequence ID" value="QTU83924.1"/>
    <property type="molecule type" value="Genomic_DNA"/>
</dbReference>
<dbReference type="GO" id="GO:0006094">
    <property type="term" value="P:gluconeogenesis"/>
    <property type="evidence" value="ECO:0007669"/>
    <property type="project" value="UniProtKB-KW"/>
</dbReference>
<keyword evidence="6 11" id="KW-0479">Metal-binding</keyword>
<evidence type="ECO:0000256" key="9">
    <source>
        <dbReference type="ARBA" id="ARBA00023239"/>
    </source>
</evidence>
<feature type="region of interest" description="Disordered" evidence="12">
    <location>
        <begin position="224"/>
        <end position="246"/>
    </location>
</feature>
<dbReference type="SUPFAM" id="SSF55021">
    <property type="entry name" value="ACT-like"/>
    <property type="match status" value="1"/>
</dbReference>
<dbReference type="InterPro" id="IPR045865">
    <property type="entry name" value="ACT-like_dom_sf"/>
</dbReference>
<dbReference type="NCBIfam" id="TIGR00719">
    <property type="entry name" value="sda_beta"/>
    <property type="match status" value="1"/>
</dbReference>
<evidence type="ECO:0000313" key="16">
    <source>
        <dbReference type="Proteomes" id="UP000636394"/>
    </source>
</evidence>
<reference evidence="15" key="2">
    <citation type="submission" date="2021-04" db="EMBL/GenBank/DDBJ databases">
        <title>Novel species in family Eggerthellaceae.</title>
        <authorList>
            <person name="Zhang G."/>
        </authorList>
    </citation>
    <scope>NUCLEOTIDE SEQUENCE</scope>
    <source>
        <strain evidence="15">Zg-886</strain>
    </source>
</reference>
<dbReference type="EC" id="4.3.1.17" evidence="11"/>
<evidence type="ECO:0000313" key="15">
    <source>
        <dbReference type="EMBL" id="QTU83924.1"/>
    </source>
</evidence>
<evidence type="ECO:0000256" key="6">
    <source>
        <dbReference type="ARBA" id="ARBA00022723"/>
    </source>
</evidence>
<dbReference type="Pfam" id="PF03315">
    <property type="entry name" value="SDH_beta"/>
    <property type="match status" value="1"/>
</dbReference>
<evidence type="ECO:0000256" key="7">
    <source>
        <dbReference type="ARBA" id="ARBA00023004"/>
    </source>
</evidence>
<dbReference type="PROSITE" id="PS51671">
    <property type="entry name" value="ACT"/>
    <property type="match status" value="1"/>
</dbReference>
<evidence type="ECO:0000259" key="13">
    <source>
        <dbReference type="PROSITE" id="PS51671"/>
    </source>
</evidence>
<evidence type="ECO:0000313" key="14">
    <source>
        <dbReference type="EMBL" id="NHM14056.1"/>
    </source>
</evidence>
<comment type="catalytic activity">
    <reaction evidence="10 11">
        <text>L-serine = pyruvate + NH4(+)</text>
        <dbReference type="Rhea" id="RHEA:19169"/>
        <dbReference type="ChEBI" id="CHEBI:15361"/>
        <dbReference type="ChEBI" id="CHEBI:28938"/>
        <dbReference type="ChEBI" id="CHEBI:33384"/>
        <dbReference type="EC" id="4.3.1.17"/>
    </reaction>
</comment>
<evidence type="ECO:0000256" key="2">
    <source>
        <dbReference type="ARBA" id="ARBA00004742"/>
    </source>
</evidence>
<evidence type="ECO:0000256" key="12">
    <source>
        <dbReference type="SAM" id="MobiDB-lite"/>
    </source>
</evidence>
<evidence type="ECO:0000256" key="10">
    <source>
        <dbReference type="ARBA" id="ARBA00049406"/>
    </source>
</evidence>
<dbReference type="Gene3D" id="3.30.1330.90">
    <property type="entry name" value="D-3-phosphoglycerate dehydrogenase, domain 3"/>
    <property type="match status" value="1"/>
</dbReference>
<dbReference type="Gene3D" id="3.30.70.260">
    <property type="match status" value="1"/>
</dbReference>
<dbReference type="NCBIfam" id="TIGR00718">
    <property type="entry name" value="sda_alpha"/>
    <property type="match status" value="1"/>
</dbReference>
<evidence type="ECO:0000256" key="3">
    <source>
        <dbReference type="ARBA" id="ARBA00008636"/>
    </source>
</evidence>
<dbReference type="GO" id="GO:0003941">
    <property type="term" value="F:L-serine ammonia-lyase activity"/>
    <property type="evidence" value="ECO:0007669"/>
    <property type="project" value="UniProtKB-UniRule"/>
</dbReference>
<dbReference type="CDD" id="cd04903">
    <property type="entry name" value="ACT_LSD"/>
    <property type="match status" value="1"/>
</dbReference>
<dbReference type="InterPro" id="IPR004642">
    <property type="entry name" value="Ser_deHydtase_asu"/>
</dbReference>
<dbReference type="GO" id="GO:0051539">
    <property type="term" value="F:4 iron, 4 sulfur cluster binding"/>
    <property type="evidence" value="ECO:0007669"/>
    <property type="project" value="UniProtKB-UniRule"/>
</dbReference>
<evidence type="ECO:0000313" key="17">
    <source>
        <dbReference type="Proteomes" id="UP000671910"/>
    </source>
</evidence>
<keyword evidence="7 11" id="KW-0408">Iron</keyword>
<dbReference type="EMBL" id="WPCR01000005">
    <property type="protein sequence ID" value="NHM14056.1"/>
    <property type="molecule type" value="Genomic_DNA"/>
</dbReference>
<accession>A0A9E6MP91</accession>
<dbReference type="KEGG" id="ebz:J7S26_06010"/>
<keyword evidence="8 11" id="KW-0411">Iron-sulfur</keyword>
<keyword evidence="16" id="KW-1185">Reference proteome</keyword>
<keyword evidence="9 11" id="KW-0456">Lyase</keyword>